<evidence type="ECO:0000313" key="2">
    <source>
        <dbReference type="Proteomes" id="UP001144978"/>
    </source>
</evidence>
<sequence length="716" mass="82088">MSTNLAVWAHKNQPAKTLDDVLPDYLQDYCQIFEKKTAERMPILRPWDHAIDLKPGFVCRDCKIIPLSPQEHSELDKFIDDNLAKGYIHPSKSPMASPIFFVKKKNGTLRPVLDYRYLNEGTIKNAYPLPLISDLFDKLKGARYFTKLDVRAGYNNVRIKEGDQWKAAFKTAGGLFGPTVMFFGLCNTPATFQAMMNNIFRDFLAEGWMIIYMDDILLFLDNLNDLRKHTKQFDKQEVEFLDAIVRPGEIAMDPVKLEGLKEWQTPTTVKQVQSFLGFANFYCQFIQGYADIAKPLNNLTRKDIPCEWTKECDDAFTTHKQRFMEAPILVTPDPTKPFQVECGASKVATGAVLRQKGENDHDPGTHDNKDITLLPNDLFAKAVHVELQEQIRDTTSHDKVVMESLNGAWHLRKEPIIGKKEDWKMDNDIVLFKDKVYVPPEENYNEKYTITIDYVTGLPTSNGFDVIQVVVDHDVTKAIVLSPCTKETSAMDTAHILAQDVYSHFGLPDHVISDRGPQFISKAFQELNKLLGIQQSLSTAHHPQTDRQSERAIQELEVALRIYCGNYPDTWSTLLPQFEFAHNQRTHSVTGKSPFELLMGYQPRAIGMVMGPTTVKLRLPSTWRIHPIFHTSLISHYHTTPEHGPNYVTPPPDIINGNEEWEIESIINHRKLARGGIQYLVTWKERPSHENEWLQEKDLKHAQTILQTYKRQHKMA</sequence>
<comment type="caution">
    <text evidence="1">The sequence shown here is derived from an EMBL/GenBank/DDBJ whole genome shotgun (WGS) entry which is preliminary data.</text>
</comment>
<evidence type="ECO:0000313" key="1">
    <source>
        <dbReference type="EMBL" id="KAJ3004115.1"/>
    </source>
</evidence>
<name>A0ACC1PWE4_9APHY</name>
<proteinExistence type="predicted"/>
<protein>
    <submittedName>
        <fullName evidence="1">Uncharacterized protein</fullName>
    </submittedName>
</protein>
<keyword evidence="2" id="KW-1185">Reference proteome</keyword>
<reference evidence="1" key="1">
    <citation type="submission" date="2022-08" db="EMBL/GenBank/DDBJ databases">
        <title>Genome Sequence of Pycnoporus sanguineus.</title>
        <authorList>
            <person name="Buettner E."/>
        </authorList>
    </citation>
    <scope>NUCLEOTIDE SEQUENCE</scope>
    <source>
        <strain evidence="1">CG-C14</strain>
    </source>
</reference>
<dbReference type="EMBL" id="JANSHE010001176">
    <property type="protein sequence ID" value="KAJ3004115.1"/>
    <property type="molecule type" value="Genomic_DNA"/>
</dbReference>
<dbReference type="Proteomes" id="UP001144978">
    <property type="component" value="Unassembled WGS sequence"/>
</dbReference>
<gene>
    <name evidence="1" type="ORF">NUW54_g4964</name>
</gene>
<accession>A0ACC1PWE4</accession>
<organism evidence="1 2">
    <name type="scientific">Trametes sanguinea</name>
    <dbReference type="NCBI Taxonomy" id="158606"/>
    <lineage>
        <taxon>Eukaryota</taxon>
        <taxon>Fungi</taxon>
        <taxon>Dikarya</taxon>
        <taxon>Basidiomycota</taxon>
        <taxon>Agaricomycotina</taxon>
        <taxon>Agaricomycetes</taxon>
        <taxon>Polyporales</taxon>
        <taxon>Polyporaceae</taxon>
        <taxon>Trametes</taxon>
    </lineage>
</organism>